<organism evidence="9 10">
    <name type="scientific">Penicillium chermesinum</name>
    <dbReference type="NCBI Taxonomy" id="63820"/>
    <lineage>
        <taxon>Eukaryota</taxon>
        <taxon>Fungi</taxon>
        <taxon>Dikarya</taxon>
        <taxon>Ascomycota</taxon>
        <taxon>Pezizomycotina</taxon>
        <taxon>Eurotiomycetes</taxon>
        <taxon>Eurotiomycetidae</taxon>
        <taxon>Eurotiales</taxon>
        <taxon>Aspergillaceae</taxon>
        <taxon>Penicillium</taxon>
    </lineage>
</organism>
<dbReference type="Gene3D" id="3.30.1130.10">
    <property type="match status" value="2"/>
</dbReference>
<dbReference type="RefSeq" id="XP_058332751.1">
    <property type="nucleotide sequence ID" value="XM_058473748.1"/>
</dbReference>
<name>A0A9W9PBG3_9EURO</name>
<dbReference type="Proteomes" id="UP001150941">
    <property type="component" value="Unassembled WGS sequence"/>
</dbReference>
<keyword evidence="10" id="KW-1185">Reference proteome</keyword>
<accession>A0A9W9PBG3</accession>
<evidence type="ECO:0000256" key="1">
    <source>
        <dbReference type="ARBA" id="ARBA00001353"/>
    </source>
</evidence>
<dbReference type="GO" id="GO:0005737">
    <property type="term" value="C:cytoplasm"/>
    <property type="evidence" value="ECO:0007669"/>
    <property type="project" value="TreeGrafter"/>
</dbReference>
<evidence type="ECO:0000256" key="4">
    <source>
        <dbReference type="ARBA" id="ARBA00013043"/>
    </source>
</evidence>
<evidence type="ECO:0000256" key="3">
    <source>
        <dbReference type="ARBA" id="ARBA00005708"/>
    </source>
</evidence>
<dbReference type="GeneID" id="83201051"/>
<proteinExistence type="inferred from homology"/>
<reference evidence="9" key="2">
    <citation type="journal article" date="2023" name="IMA Fungus">
        <title>Comparative genomic study of the Penicillium genus elucidates a diverse pangenome and 15 lateral gene transfer events.</title>
        <authorList>
            <person name="Petersen C."/>
            <person name="Sorensen T."/>
            <person name="Nielsen M.R."/>
            <person name="Sondergaard T.E."/>
            <person name="Sorensen J.L."/>
            <person name="Fitzpatrick D.A."/>
            <person name="Frisvad J.C."/>
            <person name="Nielsen K.L."/>
        </authorList>
    </citation>
    <scope>NUCLEOTIDE SEQUENCE</scope>
    <source>
        <strain evidence="9">IBT 19713</strain>
    </source>
</reference>
<evidence type="ECO:0000256" key="2">
    <source>
        <dbReference type="ARBA" id="ARBA00005013"/>
    </source>
</evidence>
<dbReference type="EMBL" id="JAPQKS010000003">
    <property type="protein sequence ID" value="KAJ5239832.1"/>
    <property type="molecule type" value="Genomic_DNA"/>
</dbReference>
<evidence type="ECO:0000313" key="9">
    <source>
        <dbReference type="EMBL" id="KAJ5239832.1"/>
    </source>
</evidence>
<dbReference type="GO" id="GO:0046656">
    <property type="term" value="P:folic acid biosynthetic process"/>
    <property type="evidence" value="ECO:0007669"/>
    <property type="project" value="UniProtKB-KW"/>
</dbReference>
<comment type="catalytic activity">
    <reaction evidence="1">
        <text>7,8-dihydroneopterin = 6-hydroxymethyl-7,8-dihydropterin + glycolaldehyde</text>
        <dbReference type="Rhea" id="RHEA:10540"/>
        <dbReference type="ChEBI" id="CHEBI:17001"/>
        <dbReference type="ChEBI" id="CHEBI:17071"/>
        <dbReference type="ChEBI" id="CHEBI:44841"/>
        <dbReference type="EC" id="4.1.2.25"/>
    </reaction>
</comment>
<evidence type="ECO:0000256" key="7">
    <source>
        <dbReference type="ARBA" id="ARBA00032903"/>
    </source>
</evidence>
<evidence type="ECO:0000256" key="6">
    <source>
        <dbReference type="ARBA" id="ARBA00023239"/>
    </source>
</evidence>
<sequence>MSINQSGASSTRGPALYVPTSLDYTPTAPAPEFLDSVQLRGIQLPLSPAPEAWHRLGKSQPCTATLKLTYSSTVAAAAADDVSLTLDYGKLYRRIESDLAKHDTPRHQTASIAGIEYEEFKAEAAGQNPRITASIIASAAFDLLHDSALAQAQTVGTISNSHITGSEWTITADRCEVTLHLPKAILRASEGLKYRNVTAWGCPAEKSGAEQRTLIVIEEEFRIDGIRCYPVLGVNPHERLEKQAVIVSLVFTGAAHFARVLETYQEVTRAVAEKVDETSFLSVESLVAFIARIVTVDFGNEHVTVHAEKPSALAFVEGSGVEITRSRTFFQNEAR</sequence>
<gene>
    <name evidence="9" type="ORF">N7468_004451</name>
</gene>
<keyword evidence="6" id="KW-0456">Lyase</keyword>
<dbReference type="EC" id="4.1.2.25" evidence="4"/>
<dbReference type="SUPFAM" id="SSF55620">
    <property type="entry name" value="Tetrahydrobiopterin biosynthesis enzymes-like"/>
    <property type="match status" value="1"/>
</dbReference>
<feature type="domain" description="Dihydroneopterin aldolase/epimerase" evidence="8">
    <location>
        <begin position="221"/>
        <end position="325"/>
    </location>
</feature>
<comment type="similarity">
    <text evidence="3">Belongs to the DHNA family.</text>
</comment>
<keyword evidence="5" id="KW-0289">Folate biosynthesis</keyword>
<dbReference type="AlphaFoldDB" id="A0A9W9PBG3"/>
<dbReference type="InterPro" id="IPR043133">
    <property type="entry name" value="GTP-CH-I_C/QueF"/>
</dbReference>
<dbReference type="GO" id="GO:0004150">
    <property type="term" value="F:dihydroneopterin aldolase activity"/>
    <property type="evidence" value="ECO:0007669"/>
    <property type="project" value="UniProtKB-EC"/>
</dbReference>
<evidence type="ECO:0000259" key="8">
    <source>
        <dbReference type="SMART" id="SM00905"/>
    </source>
</evidence>
<protein>
    <recommendedName>
        <fullName evidence="4">dihydroneopterin aldolase</fullName>
        <ecNumber evidence="4">4.1.2.25</ecNumber>
    </recommendedName>
    <alternativeName>
        <fullName evidence="7">7,8-dihydroneopterin aldolase</fullName>
    </alternativeName>
</protein>
<dbReference type="PANTHER" id="PTHR42844:SF1">
    <property type="entry name" value="DIHYDRONEOPTERIN ALDOLASE 1-RELATED"/>
    <property type="match status" value="1"/>
</dbReference>
<evidence type="ECO:0000256" key="5">
    <source>
        <dbReference type="ARBA" id="ARBA00022909"/>
    </source>
</evidence>
<evidence type="ECO:0000313" key="10">
    <source>
        <dbReference type="Proteomes" id="UP001150941"/>
    </source>
</evidence>
<dbReference type="PANTHER" id="PTHR42844">
    <property type="entry name" value="DIHYDRONEOPTERIN ALDOLASE 1-RELATED"/>
    <property type="match status" value="1"/>
</dbReference>
<reference evidence="9" key="1">
    <citation type="submission" date="2022-11" db="EMBL/GenBank/DDBJ databases">
        <authorList>
            <person name="Petersen C."/>
        </authorList>
    </citation>
    <scope>NUCLEOTIDE SEQUENCE</scope>
    <source>
        <strain evidence="9">IBT 19713</strain>
    </source>
</reference>
<dbReference type="OrthoDB" id="5425486at2759"/>
<dbReference type="InterPro" id="IPR006157">
    <property type="entry name" value="FolB_dom"/>
</dbReference>
<dbReference type="Pfam" id="PF02152">
    <property type="entry name" value="FolB"/>
    <property type="match status" value="1"/>
</dbReference>
<comment type="caution">
    <text evidence="9">The sequence shown here is derived from an EMBL/GenBank/DDBJ whole genome shotgun (WGS) entry which is preliminary data.</text>
</comment>
<dbReference type="InterPro" id="IPR006156">
    <property type="entry name" value="Dihydroneopterin_aldolase"/>
</dbReference>
<comment type="pathway">
    <text evidence="2">Cofactor biosynthesis; tetrahydrofolate biosynthesis; 2-amino-4-hydroxy-6-hydroxymethyl-7,8-dihydropteridine diphosphate from 7,8-dihydroneopterin triphosphate: step 3/4.</text>
</comment>
<dbReference type="SMART" id="SM00905">
    <property type="entry name" value="FolB"/>
    <property type="match status" value="1"/>
</dbReference>